<dbReference type="AlphaFoldDB" id="A0A3S5CRG8"/>
<evidence type="ECO:0000256" key="2">
    <source>
        <dbReference type="ARBA" id="ARBA00022527"/>
    </source>
</evidence>
<evidence type="ECO:0000313" key="11">
    <source>
        <dbReference type="Proteomes" id="UP000784294"/>
    </source>
</evidence>
<dbReference type="OrthoDB" id="8693905at2759"/>
<comment type="caution">
    <text evidence="10">The sequence shown here is derived from an EMBL/GenBank/DDBJ whole genome shotgun (WGS) entry which is preliminary data.</text>
</comment>
<dbReference type="PANTHER" id="PTHR48012">
    <property type="entry name" value="STERILE20-LIKE KINASE, ISOFORM B-RELATED"/>
    <property type="match status" value="1"/>
</dbReference>
<proteinExistence type="inferred from homology"/>
<evidence type="ECO:0000256" key="6">
    <source>
        <dbReference type="ARBA" id="ARBA00022840"/>
    </source>
</evidence>
<comment type="similarity">
    <text evidence="1">Belongs to the protein kinase superfamily. STE Ser/Thr protein kinase family. STE20 subfamily.</text>
</comment>
<sequence>MYAKYRTPVIQETGYNCSADIWSLGITAIEMADGKPPLGDIHPMRALFMIPSQPPPGLRKPNTWSADFRHFISVCLAKAPEARPSALQLLNSEFIQNAKPRSILLYVY</sequence>
<dbReference type="InterPro" id="IPR050629">
    <property type="entry name" value="STE20/SPS1-PAK"/>
</dbReference>
<evidence type="ECO:0000256" key="1">
    <source>
        <dbReference type="ARBA" id="ARBA00008874"/>
    </source>
</evidence>
<reference evidence="10" key="1">
    <citation type="submission" date="2018-11" db="EMBL/GenBank/DDBJ databases">
        <authorList>
            <consortium name="Pathogen Informatics"/>
        </authorList>
    </citation>
    <scope>NUCLEOTIDE SEQUENCE</scope>
</reference>
<dbReference type="PANTHER" id="PTHR48012:SF10">
    <property type="entry name" value="FI20177P1"/>
    <property type="match status" value="1"/>
</dbReference>
<dbReference type="GO" id="GO:0005737">
    <property type="term" value="C:cytoplasm"/>
    <property type="evidence" value="ECO:0007669"/>
    <property type="project" value="TreeGrafter"/>
</dbReference>
<dbReference type="GO" id="GO:0005524">
    <property type="term" value="F:ATP binding"/>
    <property type="evidence" value="ECO:0007669"/>
    <property type="project" value="UniProtKB-KW"/>
</dbReference>
<evidence type="ECO:0000256" key="5">
    <source>
        <dbReference type="ARBA" id="ARBA00022777"/>
    </source>
</evidence>
<accession>A0A3S5CRG8</accession>
<dbReference type="Gene3D" id="1.10.510.10">
    <property type="entry name" value="Transferase(Phosphotransferase) domain 1"/>
    <property type="match status" value="1"/>
</dbReference>
<keyword evidence="2" id="KW-0723">Serine/threonine-protein kinase</keyword>
<dbReference type="PROSITE" id="PS50011">
    <property type="entry name" value="PROTEIN_KINASE_DOM"/>
    <property type="match status" value="1"/>
</dbReference>
<organism evidence="10 11">
    <name type="scientific">Protopolystoma xenopodis</name>
    <dbReference type="NCBI Taxonomy" id="117903"/>
    <lineage>
        <taxon>Eukaryota</taxon>
        <taxon>Metazoa</taxon>
        <taxon>Spiralia</taxon>
        <taxon>Lophotrochozoa</taxon>
        <taxon>Platyhelminthes</taxon>
        <taxon>Monogenea</taxon>
        <taxon>Polyopisthocotylea</taxon>
        <taxon>Polystomatidea</taxon>
        <taxon>Polystomatidae</taxon>
        <taxon>Protopolystoma</taxon>
    </lineage>
</organism>
<evidence type="ECO:0000259" key="9">
    <source>
        <dbReference type="PROSITE" id="PS50011"/>
    </source>
</evidence>
<dbReference type="Pfam" id="PF00069">
    <property type="entry name" value="Pkinase"/>
    <property type="match status" value="1"/>
</dbReference>
<keyword evidence="3" id="KW-0808">Transferase</keyword>
<dbReference type="GO" id="GO:0004674">
    <property type="term" value="F:protein serine/threonine kinase activity"/>
    <property type="evidence" value="ECO:0007669"/>
    <property type="project" value="UniProtKB-KW"/>
</dbReference>
<keyword evidence="5" id="KW-0418">Kinase</keyword>
<evidence type="ECO:0000256" key="4">
    <source>
        <dbReference type="ARBA" id="ARBA00022741"/>
    </source>
</evidence>
<protein>
    <recommendedName>
        <fullName evidence="9">Protein kinase domain-containing protein</fullName>
    </recommendedName>
</protein>
<name>A0A3S5CRG8_9PLAT</name>
<evidence type="ECO:0000256" key="3">
    <source>
        <dbReference type="ARBA" id="ARBA00022679"/>
    </source>
</evidence>
<keyword evidence="4" id="KW-0547">Nucleotide-binding</keyword>
<evidence type="ECO:0000313" key="10">
    <source>
        <dbReference type="EMBL" id="VEL42165.1"/>
    </source>
</evidence>
<keyword evidence="6" id="KW-0067">ATP-binding</keyword>
<comment type="catalytic activity">
    <reaction evidence="7">
        <text>L-threonyl-[protein] + ATP = O-phospho-L-threonyl-[protein] + ADP + H(+)</text>
        <dbReference type="Rhea" id="RHEA:46608"/>
        <dbReference type="Rhea" id="RHEA-COMP:11060"/>
        <dbReference type="Rhea" id="RHEA-COMP:11605"/>
        <dbReference type="ChEBI" id="CHEBI:15378"/>
        <dbReference type="ChEBI" id="CHEBI:30013"/>
        <dbReference type="ChEBI" id="CHEBI:30616"/>
        <dbReference type="ChEBI" id="CHEBI:61977"/>
        <dbReference type="ChEBI" id="CHEBI:456216"/>
        <dbReference type="EC" id="2.7.11.1"/>
    </reaction>
</comment>
<comment type="catalytic activity">
    <reaction evidence="8">
        <text>L-seryl-[protein] + ATP = O-phospho-L-seryl-[protein] + ADP + H(+)</text>
        <dbReference type="Rhea" id="RHEA:17989"/>
        <dbReference type="Rhea" id="RHEA-COMP:9863"/>
        <dbReference type="Rhea" id="RHEA-COMP:11604"/>
        <dbReference type="ChEBI" id="CHEBI:15378"/>
        <dbReference type="ChEBI" id="CHEBI:29999"/>
        <dbReference type="ChEBI" id="CHEBI:30616"/>
        <dbReference type="ChEBI" id="CHEBI:83421"/>
        <dbReference type="ChEBI" id="CHEBI:456216"/>
        <dbReference type="EC" id="2.7.11.1"/>
    </reaction>
</comment>
<dbReference type="EMBL" id="CAAALY010272883">
    <property type="protein sequence ID" value="VEL42165.1"/>
    <property type="molecule type" value="Genomic_DNA"/>
</dbReference>
<evidence type="ECO:0000256" key="7">
    <source>
        <dbReference type="ARBA" id="ARBA00047899"/>
    </source>
</evidence>
<evidence type="ECO:0000256" key="8">
    <source>
        <dbReference type="ARBA" id="ARBA00048679"/>
    </source>
</evidence>
<feature type="domain" description="Protein kinase" evidence="9">
    <location>
        <begin position="1"/>
        <end position="95"/>
    </location>
</feature>
<gene>
    <name evidence="10" type="ORF">PXEA_LOCUS35605</name>
</gene>
<dbReference type="Proteomes" id="UP000784294">
    <property type="component" value="Unassembled WGS sequence"/>
</dbReference>
<dbReference type="InterPro" id="IPR000719">
    <property type="entry name" value="Prot_kinase_dom"/>
</dbReference>
<dbReference type="SUPFAM" id="SSF56112">
    <property type="entry name" value="Protein kinase-like (PK-like)"/>
    <property type="match status" value="1"/>
</dbReference>
<keyword evidence="11" id="KW-1185">Reference proteome</keyword>
<dbReference type="InterPro" id="IPR011009">
    <property type="entry name" value="Kinase-like_dom_sf"/>
</dbReference>